<dbReference type="PANTHER" id="PTHR45772">
    <property type="entry name" value="CONSERVED COMPONENT OF ABC TRANSPORTER FOR NATURAL AMINO ACIDS-RELATED"/>
    <property type="match status" value="1"/>
</dbReference>
<dbReference type="SUPFAM" id="SSF52540">
    <property type="entry name" value="P-loop containing nucleoside triphosphate hydrolases"/>
    <property type="match status" value="1"/>
</dbReference>
<evidence type="ECO:0000313" key="6">
    <source>
        <dbReference type="Proteomes" id="UP001442841"/>
    </source>
</evidence>
<sequence length="287" mass="30633">MTEQTSNTQHSTTGAHESLLRLEGVSLHYGSLKAVDDVTFEVEKGARHALIGPNGAGKSTLFSVIGGAQKATAGRIFFNGEDITETGESARARGGLVRTFQHSSLFLGMTVLDNVALAVEGVHGTPWRFFPNPISDRKIRARTMEKLEQVGLAGRAHELCGNLSHGERRQLEVGLVLACDPTMVLFDEPAAGMSAAETHRFMNLIESLPSEVTVLIVEHDLDLVFRLAQSVSVLAAGRLIAHGTPEEVRANEDVKVAYLGESEGAEPLFYSADAGAGVEKSGVNDAS</sequence>
<dbReference type="EMBL" id="CP154795">
    <property type="protein sequence ID" value="XAN08851.1"/>
    <property type="molecule type" value="Genomic_DNA"/>
</dbReference>
<keyword evidence="6" id="KW-1185">Reference proteome</keyword>
<dbReference type="InterPro" id="IPR003593">
    <property type="entry name" value="AAA+_ATPase"/>
</dbReference>
<dbReference type="Pfam" id="PF12399">
    <property type="entry name" value="BCA_ABC_TP_C"/>
    <property type="match status" value="1"/>
</dbReference>
<dbReference type="InterPro" id="IPR003439">
    <property type="entry name" value="ABC_transporter-like_ATP-bd"/>
</dbReference>
<dbReference type="Pfam" id="PF00005">
    <property type="entry name" value="ABC_tran"/>
    <property type="match status" value="1"/>
</dbReference>
<dbReference type="Proteomes" id="UP001442841">
    <property type="component" value="Chromosome"/>
</dbReference>
<keyword evidence="3 5" id="KW-0067">ATP-binding</keyword>
<dbReference type="CDD" id="cd03219">
    <property type="entry name" value="ABC_Mj1267_LivG_branched"/>
    <property type="match status" value="1"/>
</dbReference>
<keyword evidence="1" id="KW-0813">Transport</keyword>
<keyword evidence="2" id="KW-0547">Nucleotide-binding</keyword>
<evidence type="ECO:0000256" key="1">
    <source>
        <dbReference type="ARBA" id="ARBA00022448"/>
    </source>
</evidence>
<gene>
    <name evidence="5" type="ORF">AADG42_16560</name>
</gene>
<evidence type="ECO:0000256" key="2">
    <source>
        <dbReference type="ARBA" id="ARBA00022741"/>
    </source>
</evidence>
<evidence type="ECO:0000313" key="5">
    <source>
        <dbReference type="EMBL" id="XAN08851.1"/>
    </source>
</evidence>
<dbReference type="SMART" id="SM00382">
    <property type="entry name" value="AAA"/>
    <property type="match status" value="1"/>
</dbReference>
<dbReference type="PROSITE" id="PS50893">
    <property type="entry name" value="ABC_TRANSPORTER_2"/>
    <property type="match status" value="1"/>
</dbReference>
<dbReference type="InterPro" id="IPR032823">
    <property type="entry name" value="BCA_ABC_TP_C"/>
</dbReference>
<evidence type="ECO:0000259" key="4">
    <source>
        <dbReference type="PROSITE" id="PS50893"/>
    </source>
</evidence>
<dbReference type="InterPro" id="IPR051120">
    <property type="entry name" value="ABC_AA/LPS_Transport"/>
</dbReference>
<accession>A0ABZ3FRX7</accession>
<dbReference type="GO" id="GO:0005524">
    <property type="term" value="F:ATP binding"/>
    <property type="evidence" value="ECO:0007669"/>
    <property type="project" value="UniProtKB-KW"/>
</dbReference>
<reference evidence="5 6" key="1">
    <citation type="submission" date="2024-04" db="EMBL/GenBank/DDBJ databases">
        <title>Isolation of an actinomycete strain from pig manure.</title>
        <authorList>
            <person name="Gong T."/>
            <person name="Yu Z."/>
            <person name="An M."/>
            <person name="Wei C."/>
            <person name="Yang W."/>
            <person name="Liu L."/>
        </authorList>
    </citation>
    <scope>NUCLEOTIDE SEQUENCE [LARGE SCALE GENOMIC DNA]</scope>
    <source>
        <strain evidence="5 6">ZF39</strain>
    </source>
</reference>
<feature type="domain" description="ABC transporter" evidence="4">
    <location>
        <begin position="20"/>
        <end position="261"/>
    </location>
</feature>
<evidence type="ECO:0000256" key="3">
    <source>
        <dbReference type="ARBA" id="ARBA00022840"/>
    </source>
</evidence>
<dbReference type="InterPro" id="IPR027417">
    <property type="entry name" value="P-loop_NTPase"/>
</dbReference>
<proteinExistence type="predicted"/>
<dbReference type="PANTHER" id="PTHR45772:SF9">
    <property type="entry name" value="CONSERVED COMPONENT OF ABC TRANSPORTER FOR NATURAL AMINO ACIDS"/>
    <property type="match status" value="1"/>
</dbReference>
<dbReference type="RefSeq" id="WP_425310281.1">
    <property type="nucleotide sequence ID" value="NZ_CP154795.1"/>
</dbReference>
<name>A0ABZ3FRX7_9ACTN</name>
<organism evidence="5 6">
    <name type="scientific">Ammonicoccus fulvus</name>
    <dbReference type="NCBI Taxonomy" id="3138240"/>
    <lineage>
        <taxon>Bacteria</taxon>
        <taxon>Bacillati</taxon>
        <taxon>Actinomycetota</taxon>
        <taxon>Actinomycetes</taxon>
        <taxon>Propionibacteriales</taxon>
        <taxon>Propionibacteriaceae</taxon>
        <taxon>Ammonicoccus</taxon>
    </lineage>
</organism>
<protein>
    <submittedName>
        <fullName evidence="5">ABC transporter ATP-binding protein</fullName>
    </submittedName>
</protein>
<dbReference type="Gene3D" id="3.40.50.300">
    <property type="entry name" value="P-loop containing nucleotide triphosphate hydrolases"/>
    <property type="match status" value="1"/>
</dbReference>